<keyword evidence="9" id="KW-0539">Nucleus</keyword>
<organism evidence="13 14">
    <name type="scientific">Babjeviella inositovora NRRL Y-12698</name>
    <dbReference type="NCBI Taxonomy" id="984486"/>
    <lineage>
        <taxon>Eukaryota</taxon>
        <taxon>Fungi</taxon>
        <taxon>Dikarya</taxon>
        <taxon>Ascomycota</taxon>
        <taxon>Saccharomycotina</taxon>
        <taxon>Pichiomycetes</taxon>
        <taxon>Serinales incertae sedis</taxon>
        <taxon>Babjeviella</taxon>
    </lineage>
</organism>
<evidence type="ECO:0000256" key="8">
    <source>
        <dbReference type="ARBA" id="ARBA00023163"/>
    </source>
</evidence>
<proteinExistence type="inferred from homology"/>
<evidence type="ECO:0000259" key="12">
    <source>
        <dbReference type="PROSITE" id="PS50157"/>
    </source>
</evidence>
<keyword evidence="5 10" id="KW-0863">Zinc-finger</keyword>
<evidence type="ECO:0000256" key="4">
    <source>
        <dbReference type="ARBA" id="ARBA00022737"/>
    </source>
</evidence>
<accession>A0A1E3QZI9</accession>
<feature type="region of interest" description="Disordered" evidence="11">
    <location>
        <begin position="393"/>
        <end position="412"/>
    </location>
</feature>
<evidence type="ECO:0000313" key="14">
    <source>
        <dbReference type="Proteomes" id="UP000094336"/>
    </source>
</evidence>
<keyword evidence="6" id="KW-0862">Zinc</keyword>
<name>A0A1E3QZI9_9ASCO</name>
<dbReference type="STRING" id="984486.A0A1E3QZI9"/>
<reference evidence="14" key="1">
    <citation type="submission" date="2016-05" db="EMBL/GenBank/DDBJ databases">
        <title>Comparative genomics of biotechnologically important yeasts.</title>
        <authorList>
            <consortium name="DOE Joint Genome Institute"/>
            <person name="Riley R."/>
            <person name="Haridas S."/>
            <person name="Wolfe K.H."/>
            <person name="Lopes M.R."/>
            <person name="Hittinger C.T."/>
            <person name="Goker M."/>
            <person name="Salamov A."/>
            <person name="Wisecaver J."/>
            <person name="Long T.M."/>
            <person name="Aerts A.L."/>
            <person name="Barry K."/>
            <person name="Choi C."/>
            <person name="Clum A."/>
            <person name="Coughlan A.Y."/>
            <person name="Deshpande S."/>
            <person name="Douglass A.P."/>
            <person name="Hanson S.J."/>
            <person name="Klenk H.-P."/>
            <person name="Labutti K."/>
            <person name="Lapidus A."/>
            <person name="Lindquist E."/>
            <person name="Lipzen A."/>
            <person name="Meier-Kolthoff J.P."/>
            <person name="Ohm R.A."/>
            <person name="Otillar R.P."/>
            <person name="Pangilinan J."/>
            <person name="Peng Y."/>
            <person name="Rokas A."/>
            <person name="Rosa C.A."/>
            <person name="Scheuner C."/>
            <person name="Sibirny A.A."/>
            <person name="Slot J.C."/>
            <person name="Stielow J.B."/>
            <person name="Sun H."/>
            <person name="Kurtzman C.P."/>
            <person name="Blackwell M."/>
            <person name="Grigoriev I.V."/>
            <person name="Jeffries T.W."/>
        </authorList>
    </citation>
    <scope>NUCLEOTIDE SEQUENCE [LARGE SCALE GENOMIC DNA]</scope>
    <source>
        <strain evidence="14">NRRL Y-12698</strain>
    </source>
</reference>
<evidence type="ECO:0000256" key="10">
    <source>
        <dbReference type="PROSITE-ProRule" id="PRU00042"/>
    </source>
</evidence>
<dbReference type="InterPro" id="IPR036236">
    <property type="entry name" value="Znf_C2H2_sf"/>
</dbReference>
<feature type="domain" description="C2H2-type" evidence="12">
    <location>
        <begin position="464"/>
        <end position="486"/>
    </location>
</feature>
<dbReference type="PROSITE" id="PS50157">
    <property type="entry name" value="ZINC_FINGER_C2H2_2"/>
    <property type="match status" value="2"/>
</dbReference>
<dbReference type="GO" id="GO:0005634">
    <property type="term" value="C:nucleus"/>
    <property type="evidence" value="ECO:0007669"/>
    <property type="project" value="UniProtKB-SubCell"/>
</dbReference>
<keyword evidence="7" id="KW-0238">DNA-binding</keyword>
<evidence type="ECO:0000256" key="5">
    <source>
        <dbReference type="ARBA" id="ARBA00022771"/>
    </source>
</evidence>
<keyword evidence="3" id="KW-0479">Metal-binding</keyword>
<dbReference type="GO" id="GO:0000978">
    <property type="term" value="F:RNA polymerase II cis-regulatory region sequence-specific DNA binding"/>
    <property type="evidence" value="ECO:0007669"/>
    <property type="project" value="TreeGrafter"/>
</dbReference>
<evidence type="ECO:0000256" key="2">
    <source>
        <dbReference type="ARBA" id="ARBA00006991"/>
    </source>
</evidence>
<dbReference type="Pfam" id="PF00096">
    <property type="entry name" value="zf-C2H2"/>
    <property type="match status" value="2"/>
</dbReference>
<protein>
    <recommendedName>
        <fullName evidence="12">C2H2-type domain-containing protein</fullName>
    </recommendedName>
</protein>
<keyword evidence="4" id="KW-0677">Repeat</keyword>
<evidence type="ECO:0000256" key="9">
    <source>
        <dbReference type="ARBA" id="ARBA00023242"/>
    </source>
</evidence>
<dbReference type="OrthoDB" id="3437960at2759"/>
<evidence type="ECO:0000256" key="1">
    <source>
        <dbReference type="ARBA" id="ARBA00004123"/>
    </source>
</evidence>
<feature type="domain" description="C2H2-type" evidence="12">
    <location>
        <begin position="434"/>
        <end position="463"/>
    </location>
</feature>
<dbReference type="EMBL" id="KV454426">
    <property type="protein sequence ID" value="ODQ82964.1"/>
    <property type="molecule type" value="Genomic_DNA"/>
</dbReference>
<evidence type="ECO:0000256" key="7">
    <source>
        <dbReference type="ARBA" id="ARBA00023125"/>
    </source>
</evidence>
<comment type="subcellular location">
    <subcellularLocation>
        <location evidence="1">Nucleus</location>
    </subcellularLocation>
</comment>
<dbReference type="RefSeq" id="XP_018988292.1">
    <property type="nucleotide sequence ID" value="XM_019127662.1"/>
</dbReference>
<dbReference type="FunFam" id="3.30.160.60:FF:000188">
    <property type="entry name" value="Zinc finger protein 787"/>
    <property type="match status" value="1"/>
</dbReference>
<keyword evidence="8" id="KW-0804">Transcription</keyword>
<dbReference type="GeneID" id="30145515"/>
<dbReference type="PANTHER" id="PTHR23235">
    <property type="entry name" value="KRUEPPEL-LIKE TRANSCRIPTION FACTOR"/>
    <property type="match status" value="1"/>
</dbReference>
<dbReference type="SUPFAM" id="SSF57667">
    <property type="entry name" value="beta-beta-alpha zinc fingers"/>
    <property type="match status" value="1"/>
</dbReference>
<dbReference type="Proteomes" id="UP000094336">
    <property type="component" value="Unassembled WGS sequence"/>
</dbReference>
<evidence type="ECO:0000256" key="11">
    <source>
        <dbReference type="SAM" id="MobiDB-lite"/>
    </source>
</evidence>
<gene>
    <name evidence="13" type="ORF">BABINDRAFT_159443</name>
</gene>
<evidence type="ECO:0000256" key="3">
    <source>
        <dbReference type="ARBA" id="ARBA00022723"/>
    </source>
</evidence>
<feature type="region of interest" description="Disordered" evidence="11">
    <location>
        <begin position="520"/>
        <end position="545"/>
    </location>
</feature>
<dbReference type="SMART" id="SM00355">
    <property type="entry name" value="ZnF_C2H2"/>
    <property type="match status" value="2"/>
</dbReference>
<evidence type="ECO:0000313" key="13">
    <source>
        <dbReference type="EMBL" id="ODQ82964.1"/>
    </source>
</evidence>
<dbReference type="GO" id="GO:0008270">
    <property type="term" value="F:zinc ion binding"/>
    <property type="evidence" value="ECO:0007669"/>
    <property type="project" value="UniProtKB-KW"/>
</dbReference>
<dbReference type="PANTHER" id="PTHR23235:SF120">
    <property type="entry name" value="KRUPPEL-LIKE FACTOR 15"/>
    <property type="match status" value="1"/>
</dbReference>
<dbReference type="GO" id="GO:0000981">
    <property type="term" value="F:DNA-binding transcription factor activity, RNA polymerase II-specific"/>
    <property type="evidence" value="ECO:0007669"/>
    <property type="project" value="TreeGrafter"/>
</dbReference>
<keyword evidence="14" id="KW-1185">Reference proteome</keyword>
<dbReference type="PROSITE" id="PS00028">
    <property type="entry name" value="ZINC_FINGER_C2H2_1"/>
    <property type="match status" value="1"/>
</dbReference>
<evidence type="ECO:0000256" key="6">
    <source>
        <dbReference type="ARBA" id="ARBA00022833"/>
    </source>
</evidence>
<dbReference type="InterPro" id="IPR013087">
    <property type="entry name" value="Znf_C2H2_type"/>
</dbReference>
<sequence length="559" mass="63513">MTSNPFWYTGPMRDDDLDPYLASDGYNEIDQILTQTLNSLDDLDIPSAGYAEPTHDKKHSRKISGTAIFGFHNHNREFSINLLYPNAFKASKLDMPREMLMPNDFFLNKNETPAASPPHTPTKPHKIDQQLLAKPQAASDYIIKTEKPSGYKFPASPPPPSMHQYSVEYLNRLAQYQKSPEQRDVGDETLTYNATNDINFEPSSSPFVNPQPRYQTRGFVGDYSMRQNNLPQFPTPFRNPVADFSPLNHQGSYDPHATPTKPHQHYTFDPYNQPRSPQRFHQNPYITSEPDFLNPNFSDQRSLQDIYSSPTRNFDQEPIPFHPIPALSHSGNSEISSLSSSPYRLPQEPFPSSPIAGYGEPYPSLQLPLPVPATPVKKTPITWDEVVVNDDTPNTLDRISRPTPSPKRKSEPVSTLEFGLIDTYIEGPNEDKLYICTFHGCGKTGPRRYNIRSHVQTHLSDRPYKCDKCTKDFVRQHDLIRHYRIHQEGSLGCECGKKFTRNDALRRHKQRNVCVGGIPDPSGIIKPKKKRGRPKKIDPSQESQIDSDILGSDIVNWSG</sequence>
<comment type="similarity">
    <text evidence="2">Belongs to the krueppel C2H2-type zinc-finger protein family.</text>
</comment>
<dbReference type="AlphaFoldDB" id="A0A1E3QZI9"/>
<dbReference type="Gene3D" id="3.30.160.60">
    <property type="entry name" value="Classic Zinc Finger"/>
    <property type="match status" value="2"/>
</dbReference>